<organism evidence="7 8">
    <name type="scientific">Plebeiibacterium sediminum</name>
    <dbReference type="NCBI Taxonomy" id="2992112"/>
    <lineage>
        <taxon>Bacteria</taxon>
        <taxon>Pseudomonadati</taxon>
        <taxon>Bacteroidota</taxon>
        <taxon>Bacteroidia</taxon>
        <taxon>Marinilabiliales</taxon>
        <taxon>Marinilabiliaceae</taxon>
        <taxon>Plebeiibacterium</taxon>
    </lineage>
</organism>
<comment type="subcellular location">
    <subcellularLocation>
        <location evidence="1">Cell membrane</location>
        <topology evidence="1">Multi-pass membrane protein</topology>
    </subcellularLocation>
</comment>
<evidence type="ECO:0000313" key="8">
    <source>
        <dbReference type="Proteomes" id="UP001209229"/>
    </source>
</evidence>
<dbReference type="PANTHER" id="PTHR30294">
    <property type="entry name" value="MEMBRANE COMPONENT OF ABC TRANSPORTER YHHJ-RELATED"/>
    <property type="match status" value="1"/>
</dbReference>
<keyword evidence="5 6" id="KW-0472">Membrane</keyword>
<feature type="transmembrane region" description="Helical" evidence="6">
    <location>
        <begin position="21"/>
        <end position="40"/>
    </location>
</feature>
<accession>A0AAE3M8M6</accession>
<evidence type="ECO:0000256" key="4">
    <source>
        <dbReference type="ARBA" id="ARBA00022989"/>
    </source>
</evidence>
<gene>
    <name evidence="7" type="ORF">OM075_22570</name>
</gene>
<dbReference type="EMBL" id="JAPDPJ010000093">
    <property type="protein sequence ID" value="MCW3789266.1"/>
    <property type="molecule type" value="Genomic_DNA"/>
</dbReference>
<evidence type="ECO:0000256" key="2">
    <source>
        <dbReference type="ARBA" id="ARBA00022475"/>
    </source>
</evidence>
<evidence type="ECO:0000256" key="1">
    <source>
        <dbReference type="ARBA" id="ARBA00004651"/>
    </source>
</evidence>
<sequence>MKQIWIITKKELKGYFDSLMAYIMIVVFLGLSGFFTWLYGNNDVFFINRATMQPFFGIAYWTLFIFIPALTMKQMAEEYKTGTIELMLTKPISDWQVVTGKFLSTFLLIVISLALTIPYYISIASIGPIDHGSVLTGYLGLLLMSAAYISLGIFASSITSNQIVAFLLALIIGIFFQILFGITSTAFSGITGDVLSYMDMQYHYNSITRGVIDSKNLVYFGSIILIGLMASELSLVKRNIN</sequence>
<keyword evidence="8" id="KW-1185">Reference proteome</keyword>
<feature type="transmembrane region" description="Helical" evidence="6">
    <location>
        <begin position="102"/>
        <end position="123"/>
    </location>
</feature>
<feature type="transmembrane region" description="Helical" evidence="6">
    <location>
        <begin position="163"/>
        <end position="190"/>
    </location>
</feature>
<dbReference type="GO" id="GO:0140359">
    <property type="term" value="F:ABC-type transporter activity"/>
    <property type="evidence" value="ECO:0007669"/>
    <property type="project" value="InterPro"/>
</dbReference>
<dbReference type="InterPro" id="IPR051449">
    <property type="entry name" value="ABC-2_transporter_component"/>
</dbReference>
<reference evidence="7" key="1">
    <citation type="submission" date="2022-10" db="EMBL/GenBank/DDBJ databases">
        <authorList>
            <person name="Yu W.X."/>
        </authorList>
    </citation>
    <scope>NUCLEOTIDE SEQUENCE</scope>
    <source>
        <strain evidence="7">AAT</strain>
    </source>
</reference>
<feature type="transmembrane region" description="Helical" evidence="6">
    <location>
        <begin position="217"/>
        <end position="236"/>
    </location>
</feature>
<evidence type="ECO:0000256" key="5">
    <source>
        <dbReference type="ARBA" id="ARBA00023136"/>
    </source>
</evidence>
<evidence type="ECO:0000313" key="7">
    <source>
        <dbReference type="EMBL" id="MCW3789266.1"/>
    </source>
</evidence>
<evidence type="ECO:0000256" key="3">
    <source>
        <dbReference type="ARBA" id="ARBA00022692"/>
    </source>
</evidence>
<protein>
    <submittedName>
        <fullName evidence="7">ABC transporter permease subunit</fullName>
    </submittedName>
</protein>
<feature type="transmembrane region" description="Helical" evidence="6">
    <location>
        <begin position="135"/>
        <end position="156"/>
    </location>
</feature>
<comment type="caution">
    <text evidence="7">The sequence shown here is derived from an EMBL/GenBank/DDBJ whole genome shotgun (WGS) entry which is preliminary data.</text>
</comment>
<proteinExistence type="predicted"/>
<dbReference type="Proteomes" id="UP001209229">
    <property type="component" value="Unassembled WGS sequence"/>
</dbReference>
<dbReference type="RefSeq" id="WP_301192822.1">
    <property type="nucleotide sequence ID" value="NZ_JAPDPJ010000093.1"/>
</dbReference>
<dbReference type="Pfam" id="PF12679">
    <property type="entry name" value="ABC2_membrane_2"/>
    <property type="match status" value="1"/>
</dbReference>
<name>A0AAE3M8M6_9BACT</name>
<keyword evidence="4 6" id="KW-1133">Transmembrane helix</keyword>
<dbReference type="PANTHER" id="PTHR30294:SF29">
    <property type="entry name" value="MULTIDRUG ABC TRANSPORTER PERMEASE YBHS-RELATED"/>
    <property type="match status" value="1"/>
</dbReference>
<dbReference type="GO" id="GO:0005886">
    <property type="term" value="C:plasma membrane"/>
    <property type="evidence" value="ECO:0007669"/>
    <property type="project" value="UniProtKB-SubCell"/>
</dbReference>
<dbReference type="AlphaFoldDB" id="A0AAE3M8M6"/>
<keyword evidence="2" id="KW-1003">Cell membrane</keyword>
<keyword evidence="3 6" id="KW-0812">Transmembrane</keyword>
<evidence type="ECO:0000256" key="6">
    <source>
        <dbReference type="SAM" id="Phobius"/>
    </source>
</evidence>
<feature type="transmembrane region" description="Helical" evidence="6">
    <location>
        <begin position="52"/>
        <end position="70"/>
    </location>
</feature>